<feature type="chain" id="PRO_5009321547" evidence="13">
    <location>
        <begin position="25"/>
        <end position="525"/>
    </location>
</feature>
<keyword evidence="2" id="KW-0813">Transport</keyword>
<keyword evidence="9" id="KW-1071">Ligand-gated ion channel</keyword>
<feature type="transmembrane region" description="Helical" evidence="12">
    <location>
        <begin position="233"/>
        <end position="259"/>
    </location>
</feature>
<protein>
    <submittedName>
        <fullName evidence="17">PBPe domain-containing protein</fullName>
    </submittedName>
</protein>
<keyword evidence="8" id="KW-0325">Glycoprotein</keyword>
<evidence type="ECO:0000256" key="4">
    <source>
        <dbReference type="ARBA" id="ARBA00022989"/>
    </source>
</evidence>
<proteinExistence type="predicted"/>
<dbReference type="SMART" id="SM00079">
    <property type="entry name" value="PBPe"/>
    <property type="match status" value="1"/>
</dbReference>
<evidence type="ECO:0000256" key="10">
    <source>
        <dbReference type="ARBA" id="ARBA00023303"/>
    </source>
</evidence>
<keyword evidence="5" id="KW-0406">Ion transport</keyword>
<evidence type="ECO:0000256" key="3">
    <source>
        <dbReference type="ARBA" id="ARBA00022692"/>
    </source>
</evidence>
<dbReference type="Gene3D" id="1.10.287.70">
    <property type="match status" value="1"/>
</dbReference>
<evidence type="ECO:0000256" key="1">
    <source>
        <dbReference type="ARBA" id="ARBA00004141"/>
    </source>
</evidence>
<feature type="transmembrane region" description="Helical" evidence="12">
    <location>
        <begin position="457"/>
        <end position="478"/>
    </location>
</feature>
<dbReference type="InterPro" id="IPR001320">
    <property type="entry name" value="Iontro_rcpt_C"/>
</dbReference>
<dbReference type="SMART" id="SM00918">
    <property type="entry name" value="Lig_chan-Glu_bd"/>
    <property type="match status" value="1"/>
</dbReference>
<evidence type="ECO:0000259" key="15">
    <source>
        <dbReference type="SMART" id="SM00918"/>
    </source>
</evidence>
<dbReference type="Pfam" id="PF00060">
    <property type="entry name" value="Lig_chan"/>
    <property type="match status" value="1"/>
</dbReference>
<dbReference type="Proteomes" id="UP000095280">
    <property type="component" value="Unplaced"/>
</dbReference>
<feature type="region of interest" description="Disordered" evidence="11">
    <location>
        <begin position="489"/>
        <end position="525"/>
    </location>
</feature>
<dbReference type="PANTHER" id="PTHR18966">
    <property type="entry name" value="IONOTROPIC GLUTAMATE RECEPTOR"/>
    <property type="match status" value="1"/>
</dbReference>
<evidence type="ECO:0000256" key="9">
    <source>
        <dbReference type="ARBA" id="ARBA00023286"/>
    </source>
</evidence>
<feature type="domain" description="Ionotropic glutamate receptor C-terminal" evidence="14">
    <location>
        <begin position="26"/>
        <end position="414"/>
    </location>
</feature>
<sequence length="525" mass="59246">MLIFGLPIALWTLLCVMPAGPANAETLQVAVIELEGFCMRDLHGKWVGLMPDLVRELGKELHFQPNFTLVADGRYGAYDEKNDTWSGLIGEVYHKRADFAAAPLTITALREKHVDFSYEFMDTGLTVVVRRPRWKNQVSRSITFFLGVFDVGVWCASFVIFALTGFFLFLNDRYNPREFRARQAEHSARDTSVSHALLAQMNDFSLFGSLYFTISTGCFQGYRRSPKSLVGRCLSAFWWLFVCAFAASYTAAFLCALVASRGGLERQFGIEDIPELNPVGTDAFKGATPVWFPNSNTHRFFKNSRDPVMQMFYRQYMAGLNKNSKLANVNSVEALLELVKTDDRYFAVMESTLADFYSRYSGCEVIAAATLISDNSYAFAFPVGSKKLRDVNKVLLKLRESGFINKMYRKYFLMDHGPCWQSVPPAETVAMSLAGEEMARMFRSSLPLTLHSFSGPVLFYFASLILTAAAALADVYIFTRYERYKQGNQPLQNTAEQPERAEQLPEPEASFGALRFSDDQQQLSP</sequence>
<evidence type="ECO:0000256" key="7">
    <source>
        <dbReference type="ARBA" id="ARBA00023170"/>
    </source>
</evidence>
<keyword evidence="13" id="KW-0732">Signal</keyword>
<dbReference type="InterPro" id="IPR015683">
    <property type="entry name" value="Ionotropic_Glu_rcpt"/>
</dbReference>
<evidence type="ECO:0000256" key="5">
    <source>
        <dbReference type="ARBA" id="ARBA00023065"/>
    </source>
</evidence>
<keyword evidence="4 12" id="KW-1133">Transmembrane helix</keyword>
<evidence type="ECO:0000313" key="16">
    <source>
        <dbReference type="Proteomes" id="UP000095280"/>
    </source>
</evidence>
<keyword evidence="16" id="KW-1185">Reference proteome</keyword>
<dbReference type="InterPro" id="IPR019594">
    <property type="entry name" value="Glu/Gly-bd"/>
</dbReference>
<evidence type="ECO:0000256" key="2">
    <source>
        <dbReference type="ARBA" id="ARBA00022448"/>
    </source>
</evidence>
<evidence type="ECO:0000256" key="8">
    <source>
        <dbReference type="ARBA" id="ARBA00023180"/>
    </source>
</evidence>
<dbReference type="AlphaFoldDB" id="A0A1I8J4M1"/>
<evidence type="ECO:0000259" key="14">
    <source>
        <dbReference type="SMART" id="SM00079"/>
    </source>
</evidence>
<feature type="signal peptide" evidence="13">
    <location>
        <begin position="1"/>
        <end position="24"/>
    </location>
</feature>
<reference evidence="17" key="1">
    <citation type="submission" date="2016-11" db="UniProtKB">
        <authorList>
            <consortium name="WormBaseParasite"/>
        </authorList>
    </citation>
    <scope>IDENTIFICATION</scope>
</reference>
<dbReference type="SUPFAM" id="SSF53850">
    <property type="entry name" value="Periplasmic binding protein-like II"/>
    <property type="match status" value="1"/>
</dbReference>
<keyword evidence="3 12" id="KW-0812">Transmembrane</keyword>
<evidence type="ECO:0000256" key="13">
    <source>
        <dbReference type="SAM" id="SignalP"/>
    </source>
</evidence>
<accession>A0A1I8J4M1</accession>
<dbReference type="GO" id="GO:0016020">
    <property type="term" value="C:membrane"/>
    <property type="evidence" value="ECO:0007669"/>
    <property type="project" value="UniProtKB-SubCell"/>
</dbReference>
<evidence type="ECO:0000256" key="6">
    <source>
        <dbReference type="ARBA" id="ARBA00023136"/>
    </source>
</evidence>
<evidence type="ECO:0000256" key="11">
    <source>
        <dbReference type="SAM" id="MobiDB-lite"/>
    </source>
</evidence>
<name>A0A1I8J4M1_9PLAT</name>
<dbReference type="Pfam" id="PF10613">
    <property type="entry name" value="Lig_chan-Glu_bd"/>
    <property type="match status" value="1"/>
</dbReference>
<keyword evidence="10" id="KW-0407">Ion channel</keyword>
<keyword evidence="6 12" id="KW-0472">Membrane</keyword>
<organism evidence="16 17">
    <name type="scientific">Macrostomum lignano</name>
    <dbReference type="NCBI Taxonomy" id="282301"/>
    <lineage>
        <taxon>Eukaryota</taxon>
        <taxon>Metazoa</taxon>
        <taxon>Spiralia</taxon>
        <taxon>Lophotrochozoa</taxon>
        <taxon>Platyhelminthes</taxon>
        <taxon>Rhabditophora</taxon>
        <taxon>Macrostomorpha</taxon>
        <taxon>Macrostomida</taxon>
        <taxon>Macrostomidae</taxon>
        <taxon>Macrostomum</taxon>
    </lineage>
</organism>
<feature type="domain" description="Ionotropic glutamate receptor L-glutamate and glycine-binding" evidence="15">
    <location>
        <begin position="36"/>
        <end position="94"/>
    </location>
</feature>
<dbReference type="WBParaSite" id="maker-uti_cns_0045779-snap-gene-0.13-mRNA-1">
    <property type="protein sequence ID" value="maker-uti_cns_0045779-snap-gene-0.13-mRNA-1"/>
    <property type="gene ID" value="maker-uti_cns_0045779-snap-gene-0.13"/>
</dbReference>
<dbReference type="GO" id="GO:0015276">
    <property type="term" value="F:ligand-gated monoatomic ion channel activity"/>
    <property type="evidence" value="ECO:0007669"/>
    <property type="project" value="InterPro"/>
</dbReference>
<feature type="transmembrane region" description="Helical" evidence="12">
    <location>
        <begin position="144"/>
        <end position="170"/>
    </location>
</feature>
<evidence type="ECO:0000256" key="12">
    <source>
        <dbReference type="SAM" id="Phobius"/>
    </source>
</evidence>
<keyword evidence="7" id="KW-0675">Receptor</keyword>
<dbReference type="Gene3D" id="3.40.190.10">
    <property type="entry name" value="Periplasmic binding protein-like II"/>
    <property type="match status" value="3"/>
</dbReference>
<evidence type="ECO:0000313" key="17">
    <source>
        <dbReference type="WBParaSite" id="maker-uti_cns_0045779-snap-gene-0.13-mRNA-1"/>
    </source>
</evidence>
<comment type="subcellular location">
    <subcellularLocation>
        <location evidence="1">Membrane</location>
        <topology evidence="1">Multi-pass membrane protein</topology>
    </subcellularLocation>
</comment>